<sequence>MSSRSNSSASPCLLEIFPVEILEQIYLYSENPSFALVNKQLFQGLSSQSTRLRFCVRLFSYGGGPAPYENNERAEILRHAQTVVFQQPWFSNNFAQKLQREVLRLQKVPERIVDPRRYRTSRHVRVVSLTQIPRELMLQKPWGPAKVKLIHRLLKWGAVIPTRPKYIARDAMMNAIVENRYLAVNLLHKYGEVRFHHKHFQAAILVDCDRRIVEMIIESNNSQPRPFLDPFDRRIYERAMLMESAGNPMGRQILKDVLWKGNEREFRSR</sequence>
<evidence type="ECO:0008006" key="3">
    <source>
        <dbReference type="Google" id="ProtNLM"/>
    </source>
</evidence>
<evidence type="ECO:0000313" key="2">
    <source>
        <dbReference type="EMBL" id="AUW31399.1"/>
    </source>
</evidence>
<name>A0A1Z1C4L2_CLAUC</name>
<organism evidence="1">
    <name type="scientific">Cladonia uncialis subsp. uncialis</name>
    <dbReference type="NCBI Taxonomy" id="180999"/>
    <lineage>
        <taxon>Eukaryota</taxon>
        <taxon>Fungi</taxon>
        <taxon>Dikarya</taxon>
        <taxon>Ascomycota</taxon>
        <taxon>Pezizomycotina</taxon>
        <taxon>Lecanoromycetes</taxon>
        <taxon>OSLEUM clade</taxon>
        <taxon>Lecanoromycetidae</taxon>
        <taxon>Lecanorales</taxon>
        <taxon>Lecanorineae</taxon>
        <taxon>Cladoniaceae</taxon>
        <taxon>Cladonia</taxon>
    </lineage>
</organism>
<reference evidence="1" key="1">
    <citation type="submission" date="2016-05" db="EMBL/GenBank/DDBJ databases">
        <title>Lichen genome sequencing reveals its rich biosynthetic potential.</title>
        <authorList>
            <person name="Bertrand R.L."/>
            <person name="Abdel-Hameed M."/>
            <person name="Sorensen J.L."/>
        </authorList>
    </citation>
    <scope>NUCLEOTIDE SEQUENCE</scope>
</reference>
<reference evidence="2" key="2">
    <citation type="submission" date="2017-12" db="EMBL/GenBank/DDBJ databases">
        <title>Genome Sequencing Reveals a Rich Biosynthetic Potential.</title>
        <authorList>
            <person name="Bertrand R.L."/>
            <person name="Abdel-Hameed M.E."/>
            <person name="Sorensen J.L."/>
        </authorList>
    </citation>
    <scope>NUCLEOTIDE SEQUENCE</scope>
</reference>
<evidence type="ECO:0000313" key="1">
    <source>
        <dbReference type="EMBL" id="ANM86538.1"/>
    </source>
</evidence>
<dbReference type="EMBL" id="KX264273">
    <property type="protein sequence ID" value="ANM86538.1"/>
    <property type="molecule type" value="Genomic_DNA"/>
</dbReference>
<dbReference type="EMBL" id="MG777512">
    <property type="protein sequence ID" value="AUW31399.1"/>
    <property type="molecule type" value="Genomic_DNA"/>
</dbReference>
<protein>
    <recommendedName>
        <fullName evidence="3">F-box domain-containing protein</fullName>
    </recommendedName>
</protein>
<accession>A0A1Z1C4L2</accession>
<proteinExistence type="predicted"/>
<dbReference type="AlphaFoldDB" id="A0A1Z1C4L2"/>